<proteinExistence type="predicted"/>
<accession>A0A0C3B2D5</accession>
<evidence type="ECO:0000313" key="1">
    <source>
        <dbReference type="EMBL" id="KIM71407.1"/>
    </source>
</evidence>
<name>A0A0C3B2D5_PILCF</name>
<dbReference type="STRING" id="765440.A0A0C3B2D5"/>
<dbReference type="HOGENOM" id="CLU_1540655_0_0_1"/>
<gene>
    <name evidence="1" type="ORF">PILCRDRAFT_93878</name>
</gene>
<sequence length="181" mass="20169">MFKTIQSTSSINNELPPSAPQLCMGIVCDYEKQGLSKVAAVKSILAAFSESAEYEHTPPDQIEAAVNIAWGDFRSSKHVLEFPDSEWSNVLARKAVNLDIVFSGMYSTVHDNRTIENIGDLKLHFGAAKPANTVETHRDWVIAWRIVFKATQFVSRIVKLSLKSTMIELLHTLPLSTQLPI</sequence>
<protein>
    <submittedName>
        <fullName evidence="1">Uncharacterized protein</fullName>
    </submittedName>
</protein>
<dbReference type="EMBL" id="KN833328">
    <property type="protein sequence ID" value="KIM71407.1"/>
    <property type="molecule type" value="Genomic_DNA"/>
</dbReference>
<keyword evidence="2" id="KW-1185">Reference proteome</keyword>
<dbReference type="Proteomes" id="UP000054166">
    <property type="component" value="Unassembled WGS sequence"/>
</dbReference>
<dbReference type="InParanoid" id="A0A0C3B2D5"/>
<reference evidence="1 2" key="1">
    <citation type="submission" date="2014-04" db="EMBL/GenBank/DDBJ databases">
        <authorList>
            <consortium name="DOE Joint Genome Institute"/>
            <person name="Kuo A."/>
            <person name="Tarkka M."/>
            <person name="Buscot F."/>
            <person name="Kohler A."/>
            <person name="Nagy L.G."/>
            <person name="Floudas D."/>
            <person name="Copeland A."/>
            <person name="Barry K.W."/>
            <person name="Cichocki N."/>
            <person name="Veneault-Fourrey C."/>
            <person name="LaButti K."/>
            <person name="Lindquist E.A."/>
            <person name="Lipzen A."/>
            <person name="Lundell T."/>
            <person name="Morin E."/>
            <person name="Murat C."/>
            <person name="Sun H."/>
            <person name="Tunlid A."/>
            <person name="Henrissat B."/>
            <person name="Grigoriev I.V."/>
            <person name="Hibbett D.S."/>
            <person name="Martin F."/>
            <person name="Nordberg H.P."/>
            <person name="Cantor M.N."/>
            <person name="Hua S.X."/>
        </authorList>
    </citation>
    <scope>NUCLEOTIDE SEQUENCE [LARGE SCALE GENOMIC DNA]</scope>
    <source>
        <strain evidence="1 2">F 1598</strain>
    </source>
</reference>
<organism evidence="1 2">
    <name type="scientific">Piloderma croceum (strain F 1598)</name>
    <dbReference type="NCBI Taxonomy" id="765440"/>
    <lineage>
        <taxon>Eukaryota</taxon>
        <taxon>Fungi</taxon>
        <taxon>Dikarya</taxon>
        <taxon>Basidiomycota</taxon>
        <taxon>Agaricomycotina</taxon>
        <taxon>Agaricomycetes</taxon>
        <taxon>Agaricomycetidae</taxon>
        <taxon>Atheliales</taxon>
        <taxon>Atheliaceae</taxon>
        <taxon>Piloderma</taxon>
    </lineage>
</organism>
<dbReference type="AlphaFoldDB" id="A0A0C3B2D5"/>
<dbReference type="OrthoDB" id="2355984at2759"/>
<reference evidence="2" key="2">
    <citation type="submission" date="2015-01" db="EMBL/GenBank/DDBJ databases">
        <title>Evolutionary Origins and Diversification of the Mycorrhizal Mutualists.</title>
        <authorList>
            <consortium name="DOE Joint Genome Institute"/>
            <consortium name="Mycorrhizal Genomics Consortium"/>
            <person name="Kohler A."/>
            <person name="Kuo A."/>
            <person name="Nagy L.G."/>
            <person name="Floudas D."/>
            <person name="Copeland A."/>
            <person name="Barry K.W."/>
            <person name="Cichocki N."/>
            <person name="Veneault-Fourrey C."/>
            <person name="LaButti K."/>
            <person name="Lindquist E.A."/>
            <person name="Lipzen A."/>
            <person name="Lundell T."/>
            <person name="Morin E."/>
            <person name="Murat C."/>
            <person name="Riley R."/>
            <person name="Ohm R."/>
            <person name="Sun H."/>
            <person name="Tunlid A."/>
            <person name="Henrissat B."/>
            <person name="Grigoriev I.V."/>
            <person name="Hibbett D.S."/>
            <person name="Martin F."/>
        </authorList>
    </citation>
    <scope>NUCLEOTIDE SEQUENCE [LARGE SCALE GENOMIC DNA]</scope>
    <source>
        <strain evidence="2">F 1598</strain>
    </source>
</reference>
<evidence type="ECO:0000313" key="2">
    <source>
        <dbReference type="Proteomes" id="UP000054166"/>
    </source>
</evidence>